<accession>A0ABP5QEJ0</accession>
<evidence type="ECO:0000313" key="2">
    <source>
        <dbReference type="Proteomes" id="UP001501474"/>
    </source>
</evidence>
<protein>
    <recommendedName>
        <fullName evidence="3">Secreted protein</fullName>
    </recommendedName>
</protein>
<comment type="caution">
    <text evidence="1">The sequence shown here is derived from an EMBL/GenBank/DDBJ whole genome shotgun (WGS) entry which is preliminary data.</text>
</comment>
<dbReference type="EMBL" id="BAAART010000055">
    <property type="protein sequence ID" value="GAA2230569.1"/>
    <property type="molecule type" value="Genomic_DNA"/>
</dbReference>
<evidence type="ECO:0000313" key="1">
    <source>
        <dbReference type="EMBL" id="GAA2230569.1"/>
    </source>
</evidence>
<evidence type="ECO:0008006" key="3">
    <source>
        <dbReference type="Google" id="ProtNLM"/>
    </source>
</evidence>
<gene>
    <name evidence="1" type="ORF">GCM10010104_25070</name>
</gene>
<sequence length="73" mass="7884">MNTAADSRVAVVTQLTFAVVAFRSLWMMPRIGTTRVCIIETTIAASPRTRTIPVCPEGLVDAACVSWDTEALT</sequence>
<proteinExistence type="predicted"/>
<dbReference type="Proteomes" id="UP001501474">
    <property type="component" value="Unassembled WGS sequence"/>
</dbReference>
<organism evidence="1 2">
    <name type="scientific">Streptomyces indiaensis</name>
    <dbReference type="NCBI Taxonomy" id="284033"/>
    <lineage>
        <taxon>Bacteria</taxon>
        <taxon>Bacillati</taxon>
        <taxon>Actinomycetota</taxon>
        <taxon>Actinomycetes</taxon>
        <taxon>Kitasatosporales</taxon>
        <taxon>Streptomycetaceae</taxon>
        <taxon>Streptomyces</taxon>
    </lineage>
</organism>
<keyword evidence="2" id="KW-1185">Reference proteome</keyword>
<reference evidence="2" key="1">
    <citation type="journal article" date="2019" name="Int. J. Syst. Evol. Microbiol.">
        <title>The Global Catalogue of Microorganisms (GCM) 10K type strain sequencing project: providing services to taxonomists for standard genome sequencing and annotation.</title>
        <authorList>
            <consortium name="The Broad Institute Genomics Platform"/>
            <consortium name="The Broad Institute Genome Sequencing Center for Infectious Disease"/>
            <person name="Wu L."/>
            <person name="Ma J."/>
        </authorList>
    </citation>
    <scope>NUCLEOTIDE SEQUENCE [LARGE SCALE GENOMIC DNA]</scope>
    <source>
        <strain evidence="2">JCM 3053</strain>
    </source>
</reference>
<name>A0ABP5QEJ0_9ACTN</name>